<keyword evidence="7" id="KW-0057">Aromatic amino acid biosynthesis</keyword>
<evidence type="ECO:0000256" key="8">
    <source>
        <dbReference type="ARBA" id="ARBA00023239"/>
    </source>
</evidence>
<evidence type="ECO:0000256" key="2">
    <source>
        <dbReference type="ARBA" id="ARBA00004696"/>
    </source>
</evidence>
<evidence type="ECO:0000256" key="6">
    <source>
        <dbReference type="ARBA" id="ARBA00022822"/>
    </source>
</evidence>
<dbReference type="NCBIfam" id="NF001377">
    <property type="entry name" value="PRK00278.2-4"/>
    <property type="match status" value="1"/>
</dbReference>
<dbReference type="EC" id="4.1.1.48" evidence="3"/>
<evidence type="ECO:0000256" key="3">
    <source>
        <dbReference type="ARBA" id="ARBA00012362"/>
    </source>
</evidence>
<dbReference type="OrthoDB" id="9804217at2"/>
<evidence type="ECO:0000259" key="9">
    <source>
        <dbReference type="Pfam" id="PF00218"/>
    </source>
</evidence>
<dbReference type="Pfam" id="PF00218">
    <property type="entry name" value="IGPS"/>
    <property type="match status" value="1"/>
</dbReference>
<dbReference type="PANTHER" id="PTHR22854:SF2">
    <property type="entry name" value="INDOLE-3-GLYCEROL-PHOSPHATE SYNTHASE"/>
    <property type="match status" value="1"/>
</dbReference>
<accession>A0A2V3PQU8</accession>
<dbReference type="InterPro" id="IPR011060">
    <property type="entry name" value="RibuloseP-bd_barrel"/>
</dbReference>
<dbReference type="InterPro" id="IPR013785">
    <property type="entry name" value="Aldolase_TIM"/>
</dbReference>
<dbReference type="GO" id="GO:0004425">
    <property type="term" value="F:indole-3-glycerol-phosphate synthase activity"/>
    <property type="evidence" value="ECO:0007669"/>
    <property type="project" value="UniProtKB-EC"/>
</dbReference>
<dbReference type="GO" id="GO:0000162">
    <property type="term" value="P:L-tryptophan biosynthetic process"/>
    <property type="evidence" value="ECO:0007669"/>
    <property type="project" value="UniProtKB-UniPathway"/>
</dbReference>
<dbReference type="InterPro" id="IPR045186">
    <property type="entry name" value="Indole-3-glycerol_P_synth"/>
</dbReference>
<comment type="caution">
    <text evidence="10">The sequence shown here is derived from an EMBL/GenBank/DDBJ whole genome shotgun (WGS) entry which is preliminary data.</text>
</comment>
<evidence type="ECO:0000256" key="1">
    <source>
        <dbReference type="ARBA" id="ARBA00001633"/>
    </source>
</evidence>
<dbReference type="EMBL" id="QICL01000010">
    <property type="protein sequence ID" value="PXV64472.1"/>
    <property type="molecule type" value="Genomic_DNA"/>
</dbReference>
<keyword evidence="8" id="KW-0456">Lyase</keyword>
<keyword evidence="6" id="KW-0822">Tryptophan biosynthesis</keyword>
<dbReference type="FunFam" id="3.20.20.70:FF:000024">
    <property type="entry name" value="Indole-3-glycerol phosphate synthase"/>
    <property type="match status" value="1"/>
</dbReference>
<dbReference type="AlphaFoldDB" id="A0A2V3PQU8"/>
<dbReference type="SUPFAM" id="SSF51366">
    <property type="entry name" value="Ribulose-phoshate binding barrel"/>
    <property type="match status" value="1"/>
</dbReference>
<feature type="domain" description="Indole-3-glycerol phosphate synthase" evidence="9">
    <location>
        <begin position="5"/>
        <end position="252"/>
    </location>
</feature>
<dbReference type="UniPathway" id="UPA00035">
    <property type="reaction ID" value="UER00043"/>
</dbReference>
<organism evidence="10 11">
    <name type="scientific">Dysgonomonas alginatilytica</name>
    <dbReference type="NCBI Taxonomy" id="1605892"/>
    <lineage>
        <taxon>Bacteria</taxon>
        <taxon>Pseudomonadati</taxon>
        <taxon>Bacteroidota</taxon>
        <taxon>Bacteroidia</taxon>
        <taxon>Bacteroidales</taxon>
        <taxon>Dysgonomonadaceae</taxon>
        <taxon>Dysgonomonas</taxon>
    </lineage>
</organism>
<dbReference type="PROSITE" id="PS00614">
    <property type="entry name" value="IGPS"/>
    <property type="match status" value="1"/>
</dbReference>
<evidence type="ECO:0000256" key="7">
    <source>
        <dbReference type="ARBA" id="ARBA00023141"/>
    </source>
</evidence>
<protein>
    <recommendedName>
        <fullName evidence="3">indole-3-glycerol-phosphate synthase</fullName>
        <ecNumber evidence="3">4.1.1.48</ecNumber>
    </recommendedName>
</protein>
<dbReference type="Gene3D" id="3.20.20.70">
    <property type="entry name" value="Aldolase class I"/>
    <property type="match status" value="1"/>
</dbReference>
<reference evidence="10 11" key="1">
    <citation type="submission" date="2018-03" db="EMBL/GenBank/DDBJ databases">
        <title>Genomic Encyclopedia of Archaeal and Bacterial Type Strains, Phase II (KMG-II): from individual species to whole genera.</title>
        <authorList>
            <person name="Goeker M."/>
        </authorList>
    </citation>
    <scope>NUCLEOTIDE SEQUENCE [LARGE SCALE GENOMIC DNA]</scope>
    <source>
        <strain evidence="10 11">DSM 100214</strain>
    </source>
</reference>
<dbReference type="RefSeq" id="WP_110310586.1">
    <property type="nucleotide sequence ID" value="NZ_QICL01000010.1"/>
</dbReference>
<dbReference type="InterPro" id="IPR001468">
    <property type="entry name" value="Indole-3-GlycerolPSynthase_CS"/>
</dbReference>
<sequence length="260" mass="28613">MTNILDKIVANKRIEVDQQKKEVSIDQLIKQIGTANKQGLFKQSLINSSTGIIAEFKRRSPSRGWIFENAKVEEVIPLYSDGGASAISVLTDTDFFGGTFADLTMASSLTKTPLLRKDFMVDEYQFYQAAAMGASAVLLIASSLTIQETKQFAVKAKELGLDVLLEVHNEAELGHINEYVDVVGVNNRNLGTFVTDIQASFDLVDKIPDEFVKISESGISSPQTVLDLREVGYKGFLMGENFMKTDNPGEALANFIKELS</sequence>
<proteinExistence type="predicted"/>
<dbReference type="Proteomes" id="UP000247973">
    <property type="component" value="Unassembled WGS sequence"/>
</dbReference>
<keyword evidence="5" id="KW-0210">Decarboxylase</keyword>
<name>A0A2V3PQU8_9BACT</name>
<gene>
    <name evidence="10" type="ORF">CLV62_110116</name>
</gene>
<dbReference type="GO" id="GO:0004640">
    <property type="term" value="F:phosphoribosylanthranilate isomerase activity"/>
    <property type="evidence" value="ECO:0007669"/>
    <property type="project" value="TreeGrafter"/>
</dbReference>
<evidence type="ECO:0000313" key="10">
    <source>
        <dbReference type="EMBL" id="PXV64472.1"/>
    </source>
</evidence>
<dbReference type="PANTHER" id="PTHR22854">
    <property type="entry name" value="TRYPTOPHAN BIOSYNTHESIS PROTEIN"/>
    <property type="match status" value="1"/>
</dbReference>
<evidence type="ECO:0000256" key="5">
    <source>
        <dbReference type="ARBA" id="ARBA00022793"/>
    </source>
</evidence>
<comment type="catalytic activity">
    <reaction evidence="1">
        <text>1-(2-carboxyphenylamino)-1-deoxy-D-ribulose 5-phosphate + H(+) = (1S,2R)-1-C-(indol-3-yl)glycerol 3-phosphate + CO2 + H2O</text>
        <dbReference type="Rhea" id="RHEA:23476"/>
        <dbReference type="ChEBI" id="CHEBI:15377"/>
        <dbReference type="ChEBI" id="CHEBI:15378"/>
        <dbReference type="ChEBI" id="CHEBI:16526"/>
        <dbReference type="ChEBI" id="CHEBI:58613"/>
        <dbReference type="ChEBI" id="CHEBI:58866"/>
        <dbReference type="EC" id="4.1.1.48"/>
    </reaction>
</comment>
<comment type="pathway">
    <text evidence="2">Amino-acid biosynthesis; L-tryptophan biosynthesis; L-tryptophan from chorismate: step 4/5.</text>
</comment>
<keyword evidence="4" id="KW-0028">Amino-acid biosynthesis</keyword>
<dbReference type="CDD" id="cd00331">
    <property type="entry name" value="IGPS"/>
    <property type="match status" value="1"/>
</dbReference>
<evidence type="ECO:0000256" key="4">
    <source>
        <dbReference type="ARBA" id="ARBA00022605"/>
    </source>
</evidence>
<keyword evidence="11" id="KW-1185">Reference proteome</keyword>
<dbReference type="InterPro" id="IPR013798">
    <property type="entry name" value="Indole-3-glycerol_P_synth_dom"/>
</dbReference>
<evidence type="ECO:0000313" key="11">
    <source>
        <dbReference type="Proteomes" id="UP000247973"/>
    </source>
</evidence>